<sequence length="165" mass="18381">MTVTHIGNMAKLKHAIWSVSSNFVANRYFSRLLTSQWYNASTASILNKTSEETTTKTENDIIITDNCVKRLKEITNNSAYLRVTVEGGGCSGFQYKFDLDTNVNEDDKVFQKDGAKVVIDSTSLEYIKGATIEYHTELIRSAFRITNNPLAEQGCSCGASFSIKL</sequence>
<dbReference type="NCBIfam" id="TIGR00049">
    <property type="entry name" value="iron-sulfur cluster assembly accessory protein"/>
    <property type="match status" value="1"/>
</dbReference>
<evidence type="ECO:0000256" key="1">
    <source>
        <dbReference type="ARBA" id="ARBA00004173"/>
    </source>
</evidence>
<keyword evidence="4" id="KW-0408">Iron</keyword>
<dbReference type="FunFam" id="2.60.300.12:FF:000006">
    <property type="entry name" value="Iron-sulfur cluster assembly 2 mitochondrial"/>
    <property type="match status" value="1"/>
</dbReference>
<dbReference type="PANTHER" id="PTHR43011">
    <property type="entry name" value="IRON-SULFUR CLUSTER ASSEMBLY 2 HOMOLOG, MITOCHONDRIAL"/>
    <property type="match status" value="1"/>
</dbReference>
<evidence type="ECO:0000256" key="2">
    <source>
        <dbReference type="ARBA" id="ARBA00006718"/>
    </source>
</evidence>
<dbReference type="GO" id="GO:0005506">
    <property type="term" value="F:iron ion binding"/>
    <property type="evidence" value="ECO:0007669"/>
    <property type="project" value="TreeGrafter"/>
</dbReference>
<dbReference type="InterPro" id="IPR035903">
    <property type="entry name" value="HesB-like_dom_sf"/>
</dbReference>
<evidence type="ECO:0000256" key="3">
    <source>
        <dbReference type="ARBA" id="ARBA00022723"/>
    </source>
</evidence>
<comment type="function">
    <text evidence="6">Involved in the maturation of mitochondrial 4Fe-4S proteins functioning late in the iron-sulfur cluster assembly pathway. May be involved in the binding of an intermediate of Fe/S cluster assembly.</text>
</comment>
<evidence type="ECO:0000256" key="8">
    <source>
        <dbReference type="ARBA" id="ARBA00077082"/>
    </source>
</evidence>
<dbReference type="GeneID" id="108626219"/>
<dbReference type="InterPro" id="IPR000361">
    <property type="entry name" value="ATAP_core_dom"/>
</dbReference>
<evidence type="ECO:0000313" key="11">
    <source>
        <dbReference type="Proteomes" id="UP000694925"/>
    </source>
</evidence>
<dbReference type="GO" id="GO:0051537">
    <property type="term" value="F:2 iron, 2 sulfur cluster binding"/>
    <property type="evidence" value="ECO:0007669"/>
    <property type="project" value="TreeGrafter"/>
</dbReference>
<keyword evidence="11" id="KW-1185">Reference proteome</keyword>
<keyword evidence="5" id="KW-0496">Mitochondrion</keyword>
<evidence type="ECO:0000256" key="4">
    <source>
        <dbReference type="ARBA" id="ARBA00023004"/>
    </source>
</evidence>
<evidence type="ECO:0000259" key="10">
    <source>
        <dbReference type="Pfam" id="PF01521"/>
    </source>
</evidence>
<keyword evidence="3" id="KW-0479">Metal-binding</keyword>
<dbReference type="GO" id="GO:0016226">
    <property type="term" value="P:iron-sulfur cluster assembly"/>
    <property type="evidence" value="ECO:0007669"/>
    <property type="project" value="InterPro"/>
</dbReference>
<evidence type="ECO:0000256" key="7">
    <source>
        <dbReference type="ARBA" id="ARBA00073313"/>
    </source>
</evidence>
<dbReference type="GO" id="GO:0051539">
    <property type="term" value="F:4 iron, 4 sulfur cluster binding"/>
    <property type="evidence" value="ECO:0007669"/>
    <property type="project" value="TreeGrafter"/>
</dbReference>
<organism evidence="11 12">
    <name type="scientific">Ceratina calcarata</name>
    <dbReference type="NCBI Taxonomy" id="156304"/>
    <lineage>
        <taxon>Eukaryota</taxon>
        <taxon>Metazoa</taxon>
        <taxon>Ecdysozoa</taxon>
        <taxon>Arthropoda</taxon>
        <taxon>Hexapoda</taxon>
        <taxon>Insecta</taxon>
        <taxon>Pterygota</taxon>
        <taxon>Neoptera</taxon>
        <taxon>Endopterygota</taxon>
        <taxon>Hymenoptera</taxon>
        <taxon>Apocrita</taxon>
        <taxon>Aculeata</taxon>
        <taxon>Apoidea</taxon>
        <taxon>Anthophila</taxon>
        <taxon>Apidae</taxon>
        <taxon>Ceratina</taxon>
        <taxon>Zadontomerus</taxon>
    </lineage>
</organism>
<proteinExistence type="inferred from homology"/>
<reference evidence="12" key="1">
    <citation type="submission" date="2025-08" db="UniProtKB">
        <authorList>
            <consortium name="RefSeq"/>
        </authorList>
    </citation>
    <scope>IDENTIFICATION</scope>
    <source>
        <tissue evidence="12">Whole body</tissue>
    </source>
</reference>
<dbReference type="Proteomes" id="UP000694925">
    <property type="component" value="Unplaced"/>
</dbReference>
<gene>
    <name evidence="12" type="primary">LOC108626219</name>
</gene>
<feature type="domain" description="Core" evidence="10">
    <location>
        <begin position="61"/>
        <end position="158"/>
    </location>
</feature>
<dbReference type="PANTHER" id="PTHR43011:SF1">
    <property type="entry name" value="IRON-SULFUR CLUSTER ASSEMBLY 2 HOMOLOG, MITOCHONDRIAL"/>
    <property type="match status" value="1"/>
</dbReference>
<protein>
    <recommendedName>
        <fullName evidence="7">Iron-sulfur cluster assembly 2 homolog, mitochondrial</fullName>
    </recommendedName>
    <alternativeName>
        <fullName evidence="8">HESB-like domain-containing protein 1</fullName>
    </alternativeName>
</protein>
<evidence type="ECO:0000256" key="6">
    <source>
        <dbReference type="ARBA" id="ARBA00057540"/>
    </source>
</evidence>
<dbReference type="AlphaFoldDB" id="A0AAJ7J1D4"/>
<dbReference type="SUPFAM" id="SSF89360">
    <property type="entry name" value="HesB-like domain"/>
    <property type="match status" value="1"/>
</dbReference>
<evidence type="ECO:0000313" key="12">
    <source>
        <dbReference type="RefSeq" id="XP_017882275.1"/>
    </source>
</evidence>
<evidence type="ECO:0000256" key="9">
    <source>
        <dbReference type="ARBA" id="ARBA00093471"/>
    </source>
</evidence>
<dbReference type="RefSeq" id="XP_017882275.1">
    <property type="nucleotide sequence ID" value="XM_018026786.2"/>
</dbReference>
<evidence type="ECO:0000256" key="5">
    <source>
        <dbReference type="ARBA" id="ARBA00023128"/>
    </source>
</evidence>
<comment type="similarity">
    <text evidence="2">Belongs to the HesB/IscA family.</text>
</comment>
<dbReference type="KEGG" id="ccal:108626219"/>
<accession>A0AAJ7J1D4</accession>
<dbReference type="GO" id="GO:0120510">
    <property type="term" value="C:mitochondrial [4Fe-4S] assembly complex"/>
    <property type="evidence" value="ECO:0007669"/>
    <property type="project" value="UniProtKB-ARBA"/>
</dbReference>
<comment type="subcellular location">
    <subcellularLocation>
        <location evidence="1">Mitochondrion</location>
    </subcellularLocation>
</comment>
<name>A0AAJ7J1D4_9HYME</name>
<dbReference type="Gene3D" id="2.60.300.12">
    <property type="entry name" value="HesB-like domain"/>
    <property type="match status" value="1"/>
</dbReference>
<dbReference type="InterPro" id="IPR016092">
    <property type="entry name" value="ATAP"/>
</dbReference>
<dbReference type="Pfam" id="PF01521">
    <property type="entry name" value="Fe-S_biosyn"/>
    <property type="match status" value="1"/>
</dbReference>
<comment type="subunit">
    <text evidence="9">Heterotetramer; forms a dimer of dimers with IBA57. Interacts with [2Fe-2S]-ISCA2 forming the heterodimer [2Fe- 2S]-ISCA2-IBA57 complex; [2Fe-2S] cluster binding is absolutely required to promote the complex formation.</text>
</comment>